<feature type="compositionally biased region" description="Polar residues" evidence="1">
    <location>
        <begin position="56"/>
        <end position="68"/>
    </location>
</feature>
<dbReference type="EMBL" id="JAQQBR010001008">
    <property type="protein sequence ID" value="KAK0169472.1"/>
    <property type="molecule type" value="Genomic_DNA"/>
</dbReference>
<name>A0AA39FH38_MICHY</name>
<feature type="compositionally biased region" description="Polar residues" evidence="1">
    <location>
        <begin position="31"/>
        <end position="43"/>
    </location>
</feature>
<feature type="compositionally biased region" description="Low complexity" evidence="1">
    <location>
        <begin position="74"/>
        <end position="84"/>
    </location>
</feature>
<evidence type="ECO:0000256" key="1">
    <source>
        <dbReference type="SAM" id="MobiDB-lite"/>
    </source>
</evidence>
<gene>
    <name evidence="2" type="ORF">PV327_011549</name>
</gene>
<evidence type="ECO:0000313" key="3">
    <source>
        <dbReference type="Proteomes" id="UP001168972"/>
    </source>
</evidence>
<dbReference type="AlphaFoldDB" id="A0AA39FH38"/>
<feature type="region of interest" description="Disordered" evidence="1">
    <location>
        <begin position="113"/>
        <end position="140"/>
    </location>
</feature>
<organism evidence="2 3">
    <name type="scientific">Microctonus hyperodae</name>
    <name type="common">Parasitoid wasp</name>
    <dbReference type="NCBI Taxonomy" id="165561"/>
    <lineage>
        <taxon>Eukaryota</taxon>
        <taxon>Metazoa</taxon>
        <taxon>Ecdysozoa</taxon>
        <taxon>Arthropoda</taxon>
        <taxon>Hexapoda</taxon>
        <taxon>Insecta</taxon>
        <taxon>Pterygota</taxon>
        <taxon>Neoptera</taxon>
        <taxon>Endopterygota</taxon>
        <taxon>Hymenoptera</taxon>
        <taxon>Apocrita</taxon>
        <taxon>Ichneumonoidea</taxon>
        <taxon>Braconidae</taxon>
        <taxon>Euphorinae</taxon>
        <taxon>Microctonus</taxon>
    </lineage>
</organism>
<protein>
    <submittedName>
        <fullName evidence="2">Uncharacterized protein</fullName>
    </submittedName>
</protein>
<feature type="region of interest" description="Disordered" evidence="1">
    <location>
        <begin position="31"/>
        <end position="94"/>
    </location>
</feature>
<keyword evidence="3" id="KW-1185">Reference proteome</keyword>
<comment type="caution">
    <text evidence="2">The sequence shown here is derived from an EMBL/GenBank/DDBJ whole genome shotgun (WGS) entry which is preliminary data.</text>
</comment>
<reference evidence="2" key="2">
    <citation type="submission" date="2023-03" db="EMBL/GenBank/DDBJ databases">
        <authorList>
            <person name="Inwood S.N."/>
            <person name="Skelly J.G."/>
            <person name="Guhlin J."/>
            <person name="Harrop T.W.R."/>
            <person name="Goldson S.G."/>
            <person name="Dearden P.K."/>
        </authorList>
    </citation>
    <scope>NUCLEOTIDE SEQUENCE</scope>
    <source>
        <strain evidence="2">Lincoln</strain>
        <tissue evidence="2">Whole body</tissue>
    </source>
</reference>
<proteinExistence type="predicted"/>
<accession>A0AA39FH38</accession>
<feature type="compositionally biased region" description="Polar residues" evidence="1">
    <location>
        <begin position="113"/>
        <end position="129"/>
    </location>
</feature>
<dbReference type="Proteomes" id="UP001168972">
    <property type="component" value="Unassembled WGS sequence"/>
</dbReference>
<evidence type="ECO:0000313" key="2">
    <source>
        <dbReference type="EMBL" id="KAK0169472.1"/>
    </source>
</evidence>
<reference evidence="2" key="1">
    <citation type="journal article" date="2023" name="bioRxiv">
        <title>Scaffold-level genome assemblies of two parasitoid biocontrol wasps reveal the parthenogenesis mechanism and an associated novel virus.</title>
        <authorList>
            <person name="Inwood S."/>
            <person name="Skelly J."/>
            <person name="Guhlin J."/>
            <person name="Harrop T."/>
            <person name="Goldson S."/>
            <person name="Dearden P."/>
        </authorList>
    </citation>
    <scope>NUCLEOTIDE SEQUENCE</scope>
    <source>
        <strain evidence="2">Lincoln</strain>
        <tissue evidence="2">Whole body</tissue>
    </source>
</reference>
<sequence>MTSPLNFSGSSSSSSSSSFFNLFLNQVSQRNSTSVRQNVSDGVQSVEPDSNHDVNNDSTVIGSKSSTINHRNLKNNNVNDVGNNGSQIVNSDRGTSEAAASFQFLYSNSDDYPTASSTGNHVSSSQQGIEFNEDSRNILE</sequence>